<dbReference type="Gene3D" id="1.20.120.520">
    <property type="entry name" value="nmb1532 protein domain like"/>
    <property type="match status" value="1"/>
</dbReference>
<feature type="region of interest" description="Disordered" evidence="1">
    <location>
        <begin position="1"/>
        <end position="20"/>
    </location>
</feature>
<dbReference type="PANTHER" id="PTHR38048">
    <property type="entry name" value="EXPRESSED PROTEIN"/>
    <property type="match status" value="1"/>
</dbReference>
<dbReference type="CDD" id="cd12108">
    <property type="entry name" value="Hr-like"/>
    <property type="match status" value="1"/>
</dbReference>
<gene>
    <name evidence="3" type="primary">g1011</name>
    <name evidence="3" type="ORF">EsDP_00001011</name>
</gene>
<dbReference type="EMBL" id="BAAFGZ010000020">
    <property type="protein sequence ID" value="GAB0132579.1"/>
    <property type="molecule type" value="Genomic_DNA"/>
</dbReference>
<organism evidence="3 4">
    <name type="scientific">Epichloe bromicola</name>
    <dbReference type="NCBI Taxonomy" id="79588"/>
    <lineage>
        <taxon>Eukaryota</taxon>
        <taxon>Fungi</taxon>
        <taxon>Dikarya</taxon>
        <taxon>Ascomycota</taxon>
        <taxon>Pezizomycotina</taxon>
        <taxon>Sordariomycetes</taxon>
        <taxon>Hypocreomycetidae</taxon>
        <taxon>Hypocreales</taxon>
        <taxon>Clavicipitaceae</taxon>
        <taxon>Epichloe</taxon>
    </lineage>
</organism>
<name>A0ABQ0CGN0_9HYPO</name>
<feature type="domain" description="Hemerythrin-like" evidence="2">
    <location>
        <begin position="30"/>
        <end position="156"/>
    </location>
</feature>
<proteinExistence type="predicted"/>
<reference evidence="4" key="1">
    <citation type="submission" date="2024-06" db="EMBL/GenBank/DDBJ databases">
        <title>Draft Genome Sequences of Epichloe bromicola Strains Isolated from Elymus ciliaris.</title>
        <authorList>
            <consortium name="Epichloe bromicola genome sequencing consortium"/>
            <person name="Miura A."/>
            <person name="Imano S."/>
            <person name="Ashida A."/>
            <person name="Sato I."/>
            <person name="Chiba S."/>
            <person name="Tanaka A."/>
            <person name="Camagna M."/>
            <person name="Takemoto D."/>
        </authorList>
    </citation>
    <scope>NUCLEOTIDE SEQUENCE [LARGE SCALE GENOMIC DNA]</scope>
    <source>
        <strain evidence="4">DP</strain>
    </source>
</reference>
<evidence type="ECO:0000313" key="3">
    <source>
        <dbReference type="EMBL" id="GAB0132579.1"/>
    </source>
</evidence>
<sequence>MATNTTDRDGNPAPDQPLSDHDFKIYNRMADRMEQFHNYFRQSWTLLHTAATTSRRPQNLSLKQFLSQGVSFAEHLNAHHSIEEAHIFPLLATRMPEFHPKRGPLVKQHGQIHEGLEAFEDYVRRCHRGDEHLEMATLKEKMDSWGAVLWEHLDEEVRMLGAERMRRVWSREEMMRMPM</sequence>
<dbReference type="PANTHER" id="PTHR38048:SF1">
    <property type="entry name" value="HEMERYTHRIN-LIKE DOMAIN-CONTAINING PROTEIN"/>
    <property type="match status" value="1"/>
</dbReference>
<accession>A0ABQ0CGN0</accession>
<evidence type="ECO:0000259" key="2">
    <source>
        <dbReference type="Pfam" id="PF01814"/>
    </source>
</evidence>
<dbReference type="InterPro" id="IPR012312">
    <property type="entry name" value="Hemerythrin-like"/>
</dbReference>
<dbReference type="InterPro" id="IPR053206">
    <property type="entry name" value="Dimeric_xanthone_biosynth"/>
</dbReference>
<comment type="caution">
    <text evidence="3">The sequence shown here is derived from an EMBL/GenBank/DDBJ whole genome shotgun (WGS) entry which is preliminary data.</text>
</comment>
<dbReference type="Proteomes" id="UP001562357">
    <property type="component" value="Unassembled WGS sequence"/>
</dbReference>
<keyword evidence="4" id="KW-1185">Reference proteome</keyword>
<feature type="compositionally biased region" description="Basic and acidic residues" evidence="1">
    <location>
        <begin position="1"/>
        <end position="10"/>
    </location>
</feature>
<dbReference type="Pfam" id="PF01814">
    <property type="entry name" value="Hemerythrin"/>
    <property type="match status" value="1"/>
</dbReference>
<protein>
    <recommendedName>
        <fullName evidence="2">Hemerythrin-like domain-containing protein</fullName>
    </recommendedName>
</protein>
<evidence type="ECO:0000256" key="1">
    <source>
        <dbReference type="SAM" id="MobiDB-lite"/>
    </source>
</evidence>
<evidence type="ECO:0000313" key="4">
    <source>
        <dbReference type="Proteomes" id="UP001562357"/>
    </source>
</evidence>